<keyword evidence="1" id="KW-0812">Transmembrane</keyword>
<dbReference type="Proteomes" id="UP001596413">
    <property type="component" value="Unassembled WGS sequence"/>
</dbReference>
<keyword evidence="3" id="KW-1185">Reference proteome</keyword>
<comment type="caution">
    <text evidence="2">The sequence shown here is derived from an EMBL/GenBank/DDBJ whole genome shotgun (WGS) entry which is preliminary data.</text>
</comment>
<accession>A0ABW2GMS4</accession>
<dbReference type="RefSeq" id="WP_386418007.1">
    <property type="nucleotide sequence ID" value="NZ_JBHSZO010000046.1"/>
</dbReference>
<dbReference type="EMBL" id="JBHSZO010000046">
    <property type="protein sequence ID" value="MFC7220966.1"/>
    <property type="molecule type" value="Genomic_DNA"/>
</dbReference>
<name>A0ABW2GMS4_9ACTN</name>
<gene>
    <name evidence="2" type="ORF">ACFQLX_22825</name>
</gene>
<keyword evidence="1" id="KW-0472">Membrane</keyword>
<evidence type="ECO:0000256" key="1">
    <source>
        <dbReference type="SAM" id="Phobius"/>
    </source>
</evidence>
<evidence type="ECO:0000313" key="3">
    <source>
        <dbReference type="Proteomes" id="UP001596413"/>
    </source>
</evidence>
<organism evidence="2 3">
    <name type="scientific">Streptomyces polyrhachis</name>
    <dbReference type="NCBI Taxonomy" id="1282885"/>
    <lineage>
        <taxon>Bacteria</taxon>
        <taxon>Bacillati</taxon>
        <taxon>Actinomycetota</taxon>
        <taxon>Actinomycetes</taxon>
        <taxon>Kitasatosporales</taxon>
        <taxon>Streptomycetaceae</taxon>
        <taxon>Streptomyces</taxon>
    </lineage>
</organism>
<evidence type="ECO:0000313" key="2">
    <source>
        <dbReference type="EMBL" id="MFC7220966.1"/>
    </source>
</evidence>
<reference evidence="3" key="1">
    <citation type="journal article" date="2019" name="Int. J. Syst. Evol. Microbiol.">
        <title>The Global Catalogue of Microorganisms (GCM) 10K type strain sequencing project: providing services to taxonomists for standard genome sequencing and annotation.</title>
        <authorList>
            <consortium name="The Broad Institute Genomics Platform"/>
            <consortium name="The Broad Institute Genome Sequencing Center for Infectious Disease"/>
            <person name="Wu L."/>
            <person name="Ma J."/>
        </authorList>
    </citation>
    <scope>NUCLEOTIDE SEQUENCE [LARGE SCALE GENOMIC DNA]</scope>
    <source>
        <strain evidence="3">CGMCC 1.13681</strain>
    </source>
</reference>
<proteinExistence type="predicted"/>
<feature type="transmembrane region" description="Helical" evidence="1">
    <location>
        <begin position="77"/>
        <end position="98"/>
    </location>
</feature>
<sequence length="150" mass="15772">MHIAGVSPDTPDSPRTGGRGFRPRALALLFRWGELYGRLESFVRIDVLGLACAAILALAECPLASGDVMALSASRRLGFVVMPLAALALAVPGVAAAAEPAAAPAPITLEQCEQGWGYVSSDRAGDLRCVFGEYHGQLVSMPQRAVRRLA</sequence>
<protein>
    <submittedName>
        <fullName evidence="2">Uncharacterized protein</fullName>
    </submittedName>
</protein>
<feature type="transmembrane region" description="Helical" evidence="1">
    <location>
        <begin position="42"/>
        <end position="65"/>
    </location>
</feature>
<keyword evidence="1" id="KW-1133">Transmembrane helix</keyword>